<feature type="region of interest" description="Disordered" evidence="1">
    <location>
        <begin position="24"/>
        <end position="50"/>
    </location>
</feature>
<comment type="caution">
    <text evidence="2">The sequence shown here is derived from an EMBL/GenBank/DDBJ whole genome shotgun (WGS) entry which is preliminary data.</text>
</comment>
<dbReference type="EMBL" id="VTPC01029798">
    <property type="protein sequence ID" value="KAF2891521.1"/>
    <property type="molecule type" value="Genomic_DNA"/>
</dbReference>
<evidence type="ECO:0000313" key="3">
    <source>
        <dbReference type="Proteomes" id="UP000801492"/>
    </source>
</evidence>
<feature type="compositionally biased region" description="Basic residues" evidence="1">
    <location>
        <begin position="35"/>
        <end position="50"/>
    </location>
</feature>
<gene>
    <name evidence="2" type="ORF">ILUMI_14651</name>
</gene>
<dbReference type="Proteomes" id="UP000801492">
    <property type="component" value="Unassembled WGS sequence"/>
</dbReference>
<organism evidence="2 3">
    <name type="scientific">Ignelater luminosus</name>
    <name type="common">Cucubano</name>
    <name type="synonym">Pyrophorus luminosus</name>
    <dbReference type="NCBI Taxonomy" id="2038154"/>
    <lineage>
        <taxon>Eukaryota</taxon>
        <taxon>Metazoa</taxon>
        <taxon>Ecdysozoa</taxon>
        <taxon>Arthropoda</taxon>
        <taxon>Hexapoda</taxon>
        <taxon>Insecta</taxon>
        <taxon>Pterygota</taxon>
        <taxon>Neoptera</taxon>
        <taxon>Endopterygota</taxon>
        <taxon>Coleoptera</taxon>
        <taxon>Polyphaga</taxon>
        <taxon>Elateriformia</taxon>
        <taxon>Elateroidea</taxon>
        <taxon>Elateridae</taxon>
        <taxon>Agrypninae</taxon>
        <taxon>Pyrophorini</taxon>
        <taxon>Ignelater</taxon>
    </lineage>
</organism>
<name>A0A8K0CUJ1_IGNLU</name>
<evidence type="ECO:0000313" key="2">
    <source>
        <dbReference type="EMBL" id="KAF2891521.1"/>
    </source>
</evidence>
<dbReference type="AlphaFoldDB" id="A0A8K0CUJ1"/>
<feature type="non-terminal residue" evidence="2">
    <location>
        <position position="1"/>
    </location>
</feature>
<accession>A0A8K0CUJ1</accession>
<sequence length="50" mass="6135">WEEWKKVWTGAEYFQEVYGSSEEETEGINKEASRQRQKAKIHRCNKRFQK</sequence>
<evidence type="ECO:0000256" key="1">
    <source>
        <dbReference type="SAM" id="MobiDB-lite"/>
    </source>
</evidence>
<proteinExistence type="predicted"/>
<protein>
    <submittedName>
        <fullName evidence="2">Uncharacterized protein</fullName>
    </submittedName>
</protein>
<reference evidence="2" key="1">
    <citation type="submission" date="2019-08" db="EMBL/GenBank/DDBJ databases">
        <title>The genome of the North American firefly Photinus pyralis.</title>
        <authorList>
            <consortium name="Photinus pyralis genome working group"/>
            <person name="Fallon T.R."/>
            <person name="Sander Lower S.E."/>
            <person name="Weng J.-K."/>
        </authorList>
    </citation>
    <scope>NUCLEOTIDE SEQUENCE</scope>
    <source>
        <strain evidence="2">TRF0915ILg1</strain>
        <tissue evidence="2">Whole body</tissue>
    </source>
</reference>
<keyword evidence="3" id="KW-1185">Reference proteome</keyword>